<keyword evidence="2" id="KW-1185">Reference proteome</keyword>
<reference evidence="1 2" key="1">
    <citation type="submission" date="2018-06" db="EMBL/GenBank/DDBJ databases">
        <title>Genomic Encyclopedia of Type Strains, Phase IV (KMG-IV): sequencing the most valuable type-strain genomes for metagenomic binning, comparative biology and taxonomic classification.</title>
        <authorList>
            <person name="Goeker M."/>
        </authorList>
    </citation>
    <scope>NUCLEOTIDE SEQUENCE [LARGE SCALE GENOMIC DNA]</scope>
    <source>
        <strain evidence="1 2">DSM 24875</strain>
    </source>
</reference>
<dbReference type="AlphaFoldDB" id="A0A366EFF5"/>
<dbReference type="Proteomes" id="UP000253529">
    <property type="component" value="Unassembled WGS sequence"/>
</dbReference>
<dbReference type="Pfam" id="PF10065">
    <property type="entry name" value="DUF2303"/>
    <property type="match status" value="1"/>
</dbReference>
<accession>A0A366EFF5</accession>
<dbReference type="OrthoDB" id="7346200at2"/>
<name>A0A366EFF5_9HYPH</name>
<protein>
    <submittedName>
        <fullName evidence="1">Uncharacterized protein YfdQ (DUF2303 family)</fullName>
    </submittedName>
</protein>
<dbReference type="InterPro" id="IPR019276">
    <property type="entry name" value="DUF2303"/>
</dbReference>
<organism evidence="1 2">
    <name type="scientific">Roseiarcus fermentans</name>
    <dbReference type="NCBI Taxonomy" id="1473586"/>
    <lineage>
        <taxon>Bacteria</taxon>
        <taxon>Pseudomonadati</taxon>
        <taxon>Pseudomonadota</taxon>
        <taxon>Alphaproteobacteria</taxon>
        <taxon>Hyphomicrobiales</taxon>
        <taxon>Roseiarcaceae</taxon>
        <taxon>Roseiarcus</taxon>
    </lineage>
</organism>
<comment type="caution">
    <text evidence="1">The sequence shown here is derived from an EMBL/GenBank/DDBJ whole genome shotgun (WGS) entry which is preliminary data.</text>
</comment>
<sequence length="325" mass="35581">MAYDDKVKSASVPPGGSVDRGIGETTALVAGLAAQAAGAITLGVSQLPALIADPGLPNQVPVAILDGDKAKFLDLKAEFEKWRESPARRTGTAQATTLASFIALVDRHKDAHSVLFARTRWPEPHLLAVFDYHQKAGSPRFGQHRAKYSFPVTPEFEEWIKLNGKPFGQAEFAAFVEDRIADLSVATDQEREQFETLFKTRFAVPTDLVDLARGLEVNVGSKVKNAVRLQTGEVSLTFETEHRDAAGGELHIPGLFMLRLPAFVDGGLVSIVARLRYRLKDGAVLWFYELYQWEEVLRRRVATDFATAATQTGLDAFEGAPEASS</sequence>
<dbReference type="EMBL" id="QNRK01000059">
    <property type="protein sequence ID" value="RBP01063.1"/>
    <property type="molecule type" value="Genomic_DNA"/>
</dbReference>
<gene>
    <name evidence="1" type="ORF">DFR50_1598</name>
</gene>
<evidence type="ECO:0000313" key="2">
    <source>
        <dbReference type="Proteomes" id="UP000253529"/>
    </source>
</evidence>
<dbReference type="RefSeq" id="WP_113893926.1">
    <property type="nucleotide sequence ID" value="NZ_QNRK01000059.1"/>
</dbReference>
<proteinExistence type="predicted"/>
<evidence type="ECO:0000313" key="1">
    <source>
        <dbReference type="EMBL" id="RBP01063.1"/>
    </source>
</evidence>